<dbReference type="HOGENOM" id="CLU_112964_4_0_1"/>
<evidence type="ECO:0000256" key="5">
    <source>
        <dbReference type="ARBA" id="ARBA00023163"/>
    </source>
</evidence>
<keyword evidence="5 8" id="KW-0804">Transcription</keyword>
<evidence type="ECO:0000256" key="6">
    <source>
        <dbReference type="ARBA" id="ARBA00023242"/>
    </source>
</evidence>
<evidence type="ECO:0000256" key="3">
    <source>
        <dbReference type="ARBA" id="ARBA00019928"/>
    </source>
</evidence>
<dbReference type="EMBL" id="ACOL01000139">
    <property type="protein sequence ID" value="EEQ81992.1"/>
    <property type="molecule type" value="Genomic_DNA"/>
</dbReference>
<dbReference type="CDD" id="cd10014">
    <property type="entry name" value="TFIIA_gamma_C"/>
    <property type="match status" value="1"/>
</dbReference>
<dbReference type="InterPro" id="IPR003194">
    <property type="entry name" value="TFIIA_gsu"/>
</dbReference>
<evidence type="ECO:0000256" key="4">
    <source>
        <dbReference type="ARBA" id="ARBA00023015"/>
    </source>
</evidence>
<dbReference type="InterPro" id="IPR009083">
    <property type="entry name" value="TFIIA_a-hlx"/>
</dbReference>
<dbReference type="Pfam" id="PF02751">
    <property type="entry name" value="TFIIA_gamma_C"/>
    <property type="match status" value="1"/>
</dbReference>
<dbReference type="InterPro" id="IPR015872">
    <property type="entry name" value="TFIIA_gsu_N"/>
</dbReference>
<evidence type="ECO:0000259" key="9">
    <source>
        <dbReference type="Pfam" id="PF02268"/>
    </source>
</evidence>
<comment type="similarity">
    <text evidence="2 8">Belongs to the TFIIA subunit 2 family.</text>
</comment>
<keyword evidence="4 8" id="KW-0805">Transcription regulation</keyword>
<dbReference type="STRING" id="578460.C4V9V7"/>
<dbReference type="GO" id="GO:0005672">
    <property type="term" value="C:transcription factor TFIIA complex"/>
    <property type="evidence" value="ECO:0007669"/>
    <property type="project" value="InterPro"/>
</dbReference>
<dbReference type="Pfam" id="PF02268">
    <property type="entry name" value="TFIIA_gamma_N"/>
    <property type="match status" value="1"/>
</dbReference>
<protein>
    <recommendedName>
        <fullName evidence="3 8">Transcription initiation factor IIA subunit 2</fullName>
    </recommendedName>
</protein>
<evidence type="ECO:0000313" key="11">
    <source>
        <dbReference type="EMBL" id="EEQ81992.1"/>
    </source>
</evidence>
<organism evidence="12">
    <name type="scientific">Vairimorpha ceranae (strain BRL01)</name>
    <name type="common">Microsporidian parasite</name>
    <name type="synonym">Nosema ceranae</name>
    <dbReference type="NCBI Taxonomy" id="578460"/>
    <lineage>
        <taxon>Eukaryota</taxon>
        <taxon>Fungi</taxon>
        <taxon>Fungi incertae sedis</taxon>
        <taxon>Microsporidia</taxon>
        <taxon>Nosematidae</taxon>
        <taxon>Vairimorpha</taxon>
    </lineage>
</organism>
<dbReference type="InterPro" id="IPR015871">
    <property type="entry name" value="TFIIA_gsu_C"/>
</dbReference>
<dbReference type="Gene3D" id="2.30.18.10">
    <property type="entry name" value="Transcription factor IIA (TFIIA), beta-barrel domain"/>
    <property type="match status" value="1"/>
</dbReference>
<dbReference type="VEuPathDB" id="MicrosporidiaDB:NCER_101372"/>
<dbReference type="FunCoup" id="C4V9V7">
    <property type="interactions" value="64"/>
</dbReference>
<evidence type="ECO:0000259" key="10">
    <source>
        <dbReference type="Pfam" id="PF02751"/>
    </source>
</evidence>
<comment type="subcellular location">
    <subcellularLocation>
        <location evidence="1 8">Nucleus</location>
    </subcellularLocation>
</comment>
<evidence type="ECO:0000313" key="12">
    <source>
        <dbReference type="Proteomes" id="UP000009082"/>
    </source>
</evidence>
<dbReference type="GO" id="GO:0006367">
    <property type="term" value="P:transcription initiation at RNA polymerase II promoter"/>
    <property type="evidence" value="ECO:0007669"/>
    <property type="project" value="InterPro"/>
</dbReference>
<dbReference type="SUPFAM" id="SSF50784">
    <property type="entry name" value="Transcription factor IIA (TFIIA), beta-barrel domain"/>
    <property type="match status" value="1"/>
</dbReference>
<evidence type="ECO:0000256" key="1">
    <source>
        <dbReference type="ARBA" id="ARBA00004123"/>
    </source>
</evidence>
<dbReference type="KEGG" id="nce:NCER_101372"/>
<dbReference type="InterPro" id="IPR009088">
    <property type="entry name" value="TFIIA_b-brl"/>
</dbReference>
<feature type="domain" description="Transcription initiation factor IIA gamma subunit N-terminal" evidence="9">
    <location>
        <begin position="1"/>
        <end position="44"/>
    </location>
</feature>
<sequence>MYEFYRQSVIGRALVDIIDEKVRQNLLTPKQAKFILEKFDESIPIVFNRSVTGTLSFKGKICSYNHVEGVWKFIAKNFCMYVNNEYYKTNLIKIVACDADTNAEVTRRRKKRIYK</sequence>
<feature type="domain" description="Transcription initiation factor IIA gamma subunit C-terminal" evidence="10">
    <location>
        <begin position="58"/>
        <end position="99"/>
    </location>
</feature>
<name>C4V9V7_VAIC1</name>
<evidence type="ECO:0000256" key="8">
    <source>
        <dbReference type="PIRNR" id="PIRNR009415"/>
    </source>
</evidence>
<dbReference type="InParanoid" id="C4V9V7"/>
<comment type="function">
    <text evidence="7">TFIIA is a component of the transcription machinery of RNA polymerase II and plays an important role in transcriptional activation. TFIIA in a complex with TBP mediates transcriptional activity.</text>
</comment>
<dbReference type="PIRSF" id="PIRSF009415">
    <property type="entry name" value="Hum_TFIIA_gamma"/>
    <property type="match status" value="1"/>
</dbReference>
<evidence type="ECO:0000256" key="7">
    <source>
        <dbReference type="ARBA" id="ARBA00024733"/>
    </source>
</evidence>
<dbReference type="Gene3D" id="1.10.287.190">
    <property type="entry name" value="Transcription factor IIA gamma subunit, alpha-helical domain"/>
    <property type="match status" value="1"/>
</dbReference>
<dbReference type="AlphaFoldDB" id="C4V9V7"/>
<dbReference type="OMA" id="MTTFDKC"/>
<proteinExistence type="inferred from homology"/>
<dbReference type="SUPFAM" id="SSF47396">
    <property type="entry name" value="Transcription factor IIA (TFIIA), alpha-helical domain"/>
    <property type="match status" value="1"/>
</dbReference>
<dbReference type="PANTHER" id="PTHR10966">
    <property type="entry name" value="TRANSCRIPTION INITIATION FACTOR IIA SUBUNIT 2"/>
    <property type="match status" value="1"/>
</dbReference>
<reference evidence="12" key="1">
    <citation type="journal article" date="2009" name="PLoS Pathog.">
        <title>Genomic analyses of the microsporidian Nosema ceranae, an emergent pathogen of honey bees.</title>
        <authorList>
            <person name="Cornman R.S."/>
            <person name="Chen Y.P."/>
            <person name="Schatz M.C."/>
            <person name="Street C."/>
            <person name="Zhao Y."/>
            <person name="Desany B."/>
            <person name="Egholm M."/>
            <person name="Hutchison S."/>
            <person name="Pettis J.S."/>
            <person name="Lipkin W.I."/>
            <person name="Evans J.D."/>
        </authorList>
    </citation>
    <scope>NUCLEOTIDE SEQUENCE [LARGE SCALE GENOMIC DNA]</scope>
    <source>
        <strain evidence="12">BRL01</strain>
    </source>
</reference>
<evidence type="ECO:0000256" key="2">
    <source>
        <dbReference type="ARBA" id="ARBA00007675"/>
    </source>
</evidence>
<dbReference type="OrthoDB" id="586585at2759"/>
<dbReference type="Proteomes" id="UP000009082">
    <property type="component" value="Unassembled WGS sequence"/>
</dbReference>
<gene>
    <name evidence="11" type="ORF">NCER_101372</name>
</gene>
<keyword evidence="6 8" id="KW-0539">Nucleus</keyword>
<accession>C4V9V7</accession>